<dbReference type="InterPro" id="IPR045864">
    <property type="entry name" value="aa-tRNA-synth_II/BPL/LPL"/>
</dbReference>
<dbReference type="AlphaFoldDB" id="A0AA47NU88"/>
<organism evidence="1 2">
    <name type="scientific">Merluccius polli</name>
    <name type="common">Benguela hake</name>
    <name type="synonym">Merluccius cadenati</name>
    <dbReference type="NCBI Taxonomy" id="89951"/>
    <lineage>
        <taxon>Eukaryota</taxon>
        <taxon>Metazoa</taxon>
        <taxon>Chordata</taxon>
        <taxon>Craniata</taxon>
        <taxon>Vertebrata</taxon>
        <taxon>Euteleostomi</taxon>
        <taxon>Actinopterygii</taxon>
        <taxon>Neopterygii</taxon>
        <taxon>Teleostei</taxon>
        <taxon>Neoteleostei</taxon>
        <taxon>Acanthomorphata</taxon>
        <taxon>Zeiogadaria</taxon>
        <taxon>Gadariae</taxon>
        <taxon>Gadiformes</taxon>
        <taxon>Gadoidei</taxon>
        <taxon>Merlucciidae</taxon>
        <taxon>Merluccius</taxon>
    </lineage>
</organism>
<accession>A0AA47NU88</accession>
<proteinExistence type="predicted"/>
<evidence type="ECO:0000313" key="1">
    <source>
        <dbReference type="EMBL" id="KAK0138766.1"/>
    </source>
</evidence>
<name>A0AA47NU88_MERPO</name>
<evidence type="ECO:0000313" key="2">
    <source>
        <dbReference type="Proteomes" id="UP001174136"/>
    </source>
</evidence>
<keyword evidence="2" id="KW-1185">Reference proteome</keyword>
<dbReference type="Proteomes" id="UP001174136">
    <property type="component" value="Unassembled WGS sequence"/>
</dbReference>
<sequence length="118" mass="13159">MGLGSDSEPVFVNILGQDVYLADSMQFVLEYFLRFQENLLGTYYISTSFSREDPDATHLNQFYHVECELRGIIINTAGTLTHVTDMLSKLSGKKPLPRVTLAQAIPMMPSAEPHFAGC</sequence>
<protein>
    <submittedName>
        <fullName evidence="1">Uncharacterized protein</fullName>
    </submittedName>
</protein>
<reference evidence="1" key="1">
    <citation type="journal article" date="2023" name="Front. Mar. Sci.">
        <title>A new Merluccius polli reference genome to investigate the effects of global change in West African waters.</title>
        <authorList>
            <person name="Mateo J.L."/>
            <person name="Blanco-Fernandez C."/>
            <person name="Garcia-Vazquez E."/>
            <person name="Machado-Schiaffino G."/>
        </authorList>
    </citation>
    <scope>NUCLEOTIDE SEQUENCE</scope>
    <source>
        <strain evidence="1">C29</strain>
        <tissue evidence="1">Fin</tissue>
    </source>
</reference>
<comment type="caution">
    <text evidence="1">The sequence shown here is derived from an EMBL/GenBank/DDBJ whole genome shotgun (WGS) entry which is preliminary data.</text>
</comment>
<dbReference type="SUPFAM" id="SSF55681">
    <property type="entry name" value="Class II aaRS and biotin synthetases"/>
    <property type="match status" value="1"/>
</dbReference>
<dbReference type="Gene3D" id="3.30.930.10">
    <property type="entry name" value="Bira Bifunctional Protein, Domain 2"/>
    <property type="match status" value="1"/>
</dbReference>
<gene>
    <name evidence="1" type="ORF">N1851_024682</name>
</gene>
<dbReference type="EMBL" id="JAOPHQ010004574">
    <property type="protein sequence ID" value="KAK0138766.1"/>
    <property type="molecule type" value="Genomic_DNA"/>
</dbReference>